<dbReference type="GO" id="GO:0005886">
    <property type="term" value="C:plasma membrane"/>
    <property type="evidence" value="ECO:0007669"/>
    <property type="project" value="UniProtKB-SubCell"/>
</dbReference>
<dbReference type="PANTHER" id="PTHR30518:SF2">
    <property type="entry name" value="ENDOLYTIC MUREIN TRANSGLYCOSYLASE"/>
    <property type="match status" value="1"/>
</dbReference>
<gene>
    <name evidence="7" type="primary">mltG</name>
    <name evidence="8" type="ORF">HNR44_000521</name>
</gene>
<comment type="similarity">
    <text evidence="7">Belongs to the transglycosylase MltG family.</text>
</comment>
<sequence length="385" mass="44080">MSDEHRQDEISKTKKDRVQTSRKVRRIVLVMILVLIGLVLIGVLSGFLYVRAAVSPMDENDDTPIKIEIPSGATISSIGETLEDENLVTNSTFFRYYARYRNFTGFQAGTHELNRTMDIEEIMESLQEGTSAREYELSYLIPEGWWLEDIANTIAEESNHSMEDVMALLDDEEYAEGLVEEYSLLTEDILNEDIRYPLEGYLFPATYGFVEQDTPLNEIVESMLTQTFDVYRGVLQNVDNEEDLGLHEVLTLASIVEREAQTPEDRRLISGVLHNRLDEGMQLEVDPTVAYAQGEHLYMTSLEDTGIDDPYNTYQNSGLPPGPIASPGEDAILSVFEPEDSDYLYFYARVHGEVIYSETFEEHSAVHEEYRDEWIEAREEEESER</sequence>
<evidence type="ECO:0000256" key="2">
    <source>
        <dbReference type="ARBA" id="ARBA00022692"/>
    </source>
</evidence>
<keyword evidence="3 7" id="KW-1133">Transmembrane helix</keyword>
<proteinExistence type="inferred from homology"/>
<dbReference type="HAMAP" id="MF_02065">
    <property type="entry name" value="MltG"/>
    <property type="match status" value="1"/>
</dbReference>
<keyword evidence="6 7" id="KW-0961">Cell wall biogenesis/degradation</keyword>
<dbReference type="Gene3D" id="3.30.1490.480">
    <property type="entry name" value="Endolytic murein transglycosylase"/>
    <property type="match status" value="1"/>
</dbReference>
<organism evidence="8 9">
    <name type="scientific">Geomicrobium halophilum</name>
    <dbReference type="NCBI Taxonomy" id="549000"/>
    <lineage>
        <taxon>Bacteria</taxon>
        <taxon>Bacillati</taxon>
        <taxon>Bacillota</taxon>
        <taxon>Bacilli</taxon>
        <taxon>Bacillales</taxon>
        <taxon>Geomicrobium</taxon>
    </lineage>
</organism>
<evidence type="ECO:0000256" key="5">
    <source>
        <dbReference type="ARBA" id="ARBA00023239"/>
    </source>
</evidence>
<reference evidence="8 9" key="1">
    <citation type="submission" date="2020-08" db="EMBL/GenBank/DDBJ databases">
        <title>Genomic Encyclopedia of Type Strains, Phase IV (KMG-IV): sequencing the most valuable type-strain genomes for metagenomic binning, comparative biology and taxonomic classification.</title>
        <authorList>
            <person name="Goeker M."/>
        </authorList>
    </citation>
    <scope>NUCLEOTIDE SEQUENCE [LARGE SCALE GENOMIC DNA]</scope>
    <source>
        <strain evidence="8 9">DSM 21769</strain>
    </source>
</reference>
<comment type="catalytic activity">
    <reaction evidence="7">
        <text>a peptidoglycan chain = a peptidoglycan chain with N-acetyl-1,6-anhydromuramyl-[peptide] at the reducing end + a peptidoglycan chain with N-acetylglucosamine at the non-reducing end.</text>
        <dbReference type="EC" id="4.2.2.29"/>
    </reaction>
</comment>
<name>A0A841PWZ4_9BACL</name>
<keyword evidence="9" id="KW-1185">Reference proteome</keyword>
<dbReference type="InterPro" id="IPR003770">
    <property type="entry name" value="MLTG-like"/>
</dbReference>
<dbReference type="GO" id="GO:0009252">
    <property type="term" value="P:peptidoglycan biosynthetic process"/>
    <property type="evidence" value="ECO:0007669"/>
    <property type="project" value="UniProtKB-UniRule"/>
</dbReference>
<comment type="subcellular location">
    <subcellularLocation>
        <location evidence="7">Cell membrane</location>
        <topology evidence="7">Single-pass membrane protein</topology>
    </subcellularLocation>
</comment>
<evidence type="ECO:0000256" key="4">
    <source>
        <dbReference type="ARBA" id="ARBA00023136"/>
    </source>
</evidence>
<evidence type="ECO:0000313" key="9">
    <source>
        <dbReference type="Proteomes" id="UP000568839"/>
    </source>
</evidence>
<dbReference type="CDD" id="cd08010">
    <property type="entry name" value="MltG_like"/>
    <property type="match status" value="1"/>
</dbReference>
<keyword evidence="1 7" id="KW-1003">Cell membrane</keyword>
<dbReference type="EMBL" id="JACHHJ010000001">
    <property type="protein sequence ID" value="MBB6448572.1"/>
    <property type="molecule type" value="Genomic_DNA"/>
</dbReference>
<protein>
    <recommendedName>
        <fullName evidence="7">Endolytic murein transglycosylase</fullName>
        <ecNumber evidence="7">4.2.2.29</ecNumber>
    </recommendedName>
    <alternativeName>
        <fullName evidence="7">Peptidoglycan lytic transglycosylase</fullName>
    </alternativeName>
    <alternativeName>
        <fullName evidence="7">Peptidoglycan polymerization terminase</fullName>
    </alternativeName>
</protein>
<evidence type="ECO:0000256" key="6">
    <source>
        <dbReference type="ARBA" id="ARBA00023316"/>
    </source>
</evidence>
<feature type="transmembrane region" description="Helical" evidence="7">
    <location>
        <begin position="27"/>
        <end position="50"/>
    </location>
</feature>
<evidence type="ECO:0000256" key="7">
    <source>
        <dbReference type="HAMAP-Rule" id="MF_02065"/>
    </source>
</evidence>
<dbReference type="RefSeq" id="WP_246406933.1">
    <property type="nucleotide sequence ID" value="NZ_JACHHJ010000001.1"/>
</dbReference>
<keyword evidence="5 7" id="KW-0456">Lyase</keyword>
<evidence type="ECO:0000256" key="1">
    <source>
        <dbReference type="ARBA" id="ARBA00022475"/>
    </source>
</evidence>
<evidence type="ECO:0000256" key="3">
    <source>
        <dbReference type="ARBA" id="ARBA00022989"/>
    </source>
</evidence>
<dbReference type="GO" id="GO:0008932">
    <property type="term" value="F:lytic endotransglycosylase activity"/>
    <property type="evidence" value="ECO:0007669"/>
    <property type="project" value="UniProtKB-UniRule"/>
</dbReference>
<dbReference type="PANTHER" id="PTHR30518">
    <property type="entry name" value="ENDOLYTIC MUREIN TRANSGLYCOSYLASE"/>
    <property type="match status" value="1"/>
</dbReference>
<evidence type="ECO:0000313" key="8">
    <source>
        <dbReference type="EMBL" id="MBB6448572.1"/>
    </source>
</evidence>
<comment type="function">
    <text evidence="7">Functions as a peptidoglycan terminase that cleaves nascent peptidoglycan strands endolytically to terminate their elongation.</text>
</comment>
<feature type="site" description="Important for catalytic activity" evidence="7">
    <location>
        <position position="259"/>
    </location>
</feature>
<dbReference type="Proteomes" id="UP000568839">
    <property type="component" value="Unassembled WGS sequence"/>
</dbReference>
<keyword evidence="4 7" id="KW-0472">Membrane</keyword>
<keyword evidence="2 7" id="KW-0812">Transmembrane</keyword>
<dbReference type="Pfam" id="PF02618">
    <property type="entry name" value="YceG"/>
    <property type="match status" value="1"/>
</dbReference>
<accession>A0A841PWZ4</accession>
<dbReference type="AlphaFoldDB" id="A0A841PWZ4"/>
<comment type="caution">
    <text evidence="8">The sequence shown here is derived from an EMBL/GenBank/DDBJ whole genome shotgun (WGS) entry which is preliminary data.</text>
</comment>
<dbReference type="NCBIfam" id="TIGR00247">
    <property type="entry name" value="endolytic transglycosylase MltG"/>
    <property type="match status" value="1"/>
</dbReference>
<dbReference type="EC" id="4.2.2.29" evidence="7"/>
<dbReference type="GO" id="GO:0071555">
    <property type="term" value="P:cell wall organization"/>
    <property type="evidence" value="ECO:0007669"/>
    <property type="project" value="UniProtKB-KW"/>
</dbReference>